<dbReference type="AlphaFoldDB" id="A0A134AYP2"/>
<evidence type="ECO:0000313" key="2">
    <source>
        <dbReference type="Proteomes" id="UP000070224"/>
    </source>
</evidence>
<evidence type="ECO:0000313" key="1">
    <source>
        <dbReference type="EMBL" id="KXB72796.1"/>
    </source>
</evidence>
<keyword evidence="2" id="KW-1185">Reference proteome</keyword>
<organism evidence="1 2">
    <name type="scientific">Porphyromonas somerae</name>
    <dbReference type="NCBI Taxonomy" id="322095"/>
    <lineage>
        <taxon>Bacteria</taxon>
        <taxon>Pseudomonadati</taxon>
        <taxon>Bacteroidota</taxon>
        <taxon>Bacteroidia</taxon>
        <taxon>Bacteroidales</taxon>
        <taxon>Porphyromonadaceae</taxon>
        <taxon>Porphyromonas</taxon>
    </lineage>
</organism>
<dbReference type="STRING" id="322095.HMPREF3185_02208"/>
<accession>A0A134AYP2</accession>
<dbReference type="Proteomes" id="UP000070224">
    <property type="component" value="Unassembled WGS sequence"/>
</dbReference>
<comment type="caution">
    <text evidence="1">The sequence shown here is derived from an EMBL/GenBank/DDBJ whole genome shotgun (WGS) entry which is preliminary data.</text>
</comment>
<dbReference type="EMBL" id="LSDK01000153">
    <property type="protein sequence ID" value="KXB72796.1"/>
    <property type="molecule type" value="Genomic_DNA"/>
</dbReference>
<protein>
    <submittedName>
        <fullName evidence="1">Uncharacterized protein</fullName>
    </submittedName>
</protein>
<sequence>MRVSHQETVAPDDRLTARSCTTIDRHALAHHRVITDDSDTVFTDELEVLRNTSDDCTRMDMAMLTETSSALDDGMTLDDTTFPDLGILFDDGEGMDDNTFTQLSFRMDARQWAYVRM</sequence>
<proteinExistence type="predicted"/>
<gene>
    <name evidence="1" type="ORF">HMPREF3185_02208</name>
</gene>
<reference evidence="2" key="1">
    <citation type="submission" date="2016-01" db="EMBL/GenBank/DDBJ databases">
        <authorList>
            <person name="Mitreva M."/>
            <person name="Pepin K.H."/>
            <person name="Mihindukulasuriya K.A."/>
            <person name="Fulton R."/>
            <person name="Fronick C."/>
            <person name="O'Laughlin M."/>
            <person name="Miner T."/>
            <person name="Herter B."/>
            <person name="Rosa B.A."/>
            <person name="Cordes M."/>
            <person name="Tomlinson C."/>
            <person name="Wollam A."/>
            <person name="Palsikar V.B."/>
            <person name="Mardis E.R."/>
            <person name="Wilson R.K."/>
        </authorList>
    </citation>
    <scope>NUCLEOTIDE SEQUENCE [LARGE SCALE GENOMIC DNA]</scope>
    <source>
        <strain evidence="2">KA00683</strain>
    </source>
</reference>
<name>A0A134AYP2_9PORP</name>